<accession>A0A1F4TIC5</accession>
<evidence type="ECO:0000256" key="1">
    <source>
        <dbReference type="SAM" id="MobiDB-lite"/>
    </source>
</evidence>
<feature type="region of interest" description="Disordered" evidence="1">
    <location>
        <begin position="3030"/>
        <end position="3052"/>
    </location>
</feature>
<proteinExistence type="predicted"/>
<protein>
    <submittedName>
        <fullName evidence="2">Uncharacterized protein</fullName>
    </submittedName>
</protein>
<evidence type="ECO:0000313" key="2">
    <source>
        <dbReference type="EMBL" id="OGC32472.1"/>
    </source>
</evidence>
<sequence length="3100" mass="345669">MNPPNGITGTGSSKITPAQYCGSKLGFEQLEDPQFYTTDDNLPINFNPTNHAPVCKQDQNSCYADSKDLEVLKNWKGGIVGTLDIMTRLYDGNIPLKLNPADVVAVVNKYAGMSSGSTEISKATAQKVLCQPELRLLIRLELDRKSGIGRNPLPEGTLPPDNVKEIKVTFAMRTAMQQAVTKFYGQSAYTDRLVEALLNGLKDGSLGFHLHDYKDEQTGQKTEGFTLLLTSGGNTSQVARYTKTTFASFVEQNVETNVTSRDDLSKMLITYYQISLVAGGTGYSPGKVTYGSFDTDTAEAFLGLLGSDLNIATFNMDSVNILLAAKHKALLTQQAIVTGLFKRASGGPLMETLRFQETNRYLGQIIELKDQAQNYLDGIPKTDAPELESQSAKDLRALARDVIADCEEQEVSAYSRFLGLGKGQDDLLETEMVVLTQKIERYKNPDDAKKLAKYKTAVRDAYTALFQTLARYYKATNSLEVRAKIYNHLVDLHALRAQYPEIDFPYFGSVDNAGFAQSFPGVRGKKIWDTLLKQGLIVLDKSGIYRAGNKFTGDRAQFENTFQIPLLTLTTQEKQHIYDFLKQAIVSADIKYVQQKVQSAGERQAEFSDLGVEPVLDESKVGATVDTALAVSEFLDKDPDIQKVPELRMIVISYLDRTMKRRTEIDPALVIRKFLAVFDGDHHASAAYAKALYEHNLIESRGGMVNQVMYDMTGKSINTGIYEQKISRECPSNDLTSPKMKQLGSSVNNLAVSLYSAVQTHNLVHPDRQIDFVVLAKKMQQLLDKYENPAARAIFRKSLGLLNKYDGTHAQAEFQIGEWAQEQLAKHFTISHPRLSVKGVRHIGPSVVYRLAYRAGAKSIRTAAVPYSSIVAQFEPADLTRLAAPKDPQNAYYLIMSSVTGDGYYFQRVNPFDQTAAFPIEKFAHLNGDHRAHGIANLMKMAPLAAFSFMVEGHVDTDAPISTLLADKKLSNLFGGTGLKGLVEFFSQGKYYTIENGAFSAFDQWQRDAFKKFVELQQGLGQYVVENQNDRELLLRILRPDARFTEQERLRLVGWGGEGGLLSQLESLYYAFMAKAEARSKGQFPGTENELDSDEKKYLAGALEEIGAAMGLRLLGCAENKRIFQLRRKGGMRGDQQQTLLQLADYFDRYQIYLPDFRLSGLKAEGLKNRFLEQIPTNRMARVAISQFGANQQAIWTSLIRAGYVDEQGLFLAAFDGKWENFKLDLKLTDQERAGVFTVLKKGFNDRAAFELEWKEFAKTYDQSLSLLRRMHLQLQVLADTFKPEEHDKFYGIPGLSLYMSTLGHMWKAGWEALDPPSAISNVVTGLEDSQNYEFALALDETLRPELHGYNKGIDQETTTIEQHLAFAGKPEQKDALSYRNDMAKIEEDLDNLAATGKKKSHQQVLAELLQHNKTVDALANAILGPESKLQLKAFHSQYLQLRLHFLRLKIYQMIVNYNEFIANVDWRHPDPDFAFKDTRSTYFVSVAGQIESLLQSLDQGMESADQLALGLGSLQASVANLQAYLGPQPKFDFSFNGQKLLANQMRTELAATLKLLGSLKSSPLFQAFETRSKLVGQRGRLMAYIANFRLNAESWSALKKKFQMHFGNDWKAGLARGISKVFTQDENKFQWKTGETFQGDMFEFLDGFFAKEGGSINLRNLIVTVGDTDDVFLAKQMLSKLLTTMFRSQEVNWFSIIPTVVGASQSSMAQFTPDVVREGLNFLGLTGFGDGRVGADDLDRLVQYTQNPHYWVGYNAVTAWSMSANQKPVMDQTGQIIMTNAYTQEGQVYLAKKLGNSKKDKFALNKVDGHDVRFFYNKALQDTIVPAVLANDFVRDKIMTLTGQNNGWTGGFFNAVKSGKYKTDLLKSSRHDMFQEPWLSIMKEKWRTSQVIGFLKSVEGLSPAVRKQATAFISDEANRPALEAGVVAAWEKVAKIIPKDYHEALVHAWKNPNKATSARITKKYFHKRLESFYDVKDFKLFSANKYSPSSQGDEFFFAGVVQDAGQIIGAINTSKQRHDLERDELMGFRAQDKWADLTYRFKDDQQHTFVVVTPNLADVNKPAAGTTPAWYARAWNAALGSHETVSNLKYAFVGGTDNSSALNPFDRDNNASDAWAKIQRTLIRLNEDLQSGTLDPVSLSFFERTLPSLVRHLINLRILMPKGIALGYVDLWGSVPKILATLEHMLTLKDPLLRENMKKVLVEHVQTLFKALGHIGGAFLVYEGLPLIFLKQALDALENGDYETFAASLMATLSFARSQTAVFSELVQNGTIVLARSRVGRTAVSRLRSGANALINGPSGGRLIRVRGFMYRVLKPLQFQAAMEHLADKTEDLAERNISYRSAATAWQHLRHNWSHGTGFRVAKNVILAAAPTRSNTFYRAGKAVKGFFFGRIDQLAPGVRIQSTGDGNGEQLHGETTGERVTRRGQRLRRAIDRLRRRLAGRITNLGEFGNGEQLRGETTGERVTRRGQQLRRAIDYPGLGVNWLRRQLADRIINLAARLPQSWSIGANSRTAQGNRVTRRANRQAADAILGALARGRGYFDSITIHLASGPVIINGYQAARIVNQQPVGGLTDVEQTLVRERLIGSQKNPSQGPYARRQARLNHHLQNITRNLDRLPGATVLVEDMVAAGVERARAEIVVSNINRIGNPMHQSGFNLAASIHNMSRSQWQTHVANHGLSGQEAGQIRRWASDCYHRRLRGGTFIGLFVGLYGSMKLTEWCNELKLPQIATEAITIYGGQVLTVAAQNMGRLARGVQTADLLTALTSAGLRGVGRTLFVRPGLTALAGFGAEGVVGGGFALFGSMFGYHGLENTKLAKGVGLGAGLGISFVPVTATSLSGGLLAFAAPPALLGAITEIGMRIRYGQSWEYVEHSLVEGSAMFRQEYPFWSLPGRIMGSIPLANLPFQVWESSQLYVEPVAKNQRERLDQATEHFRLALGQTATKALKEIVIKRDLDIYNPEVVDELKTAVTKRMLIMLRDPQYKPMLDQINIYMKSGGIKADLPKDFTRLRAIAAYALLPEDERYLVDQEQKQQDRSKRGSAPTKTPSHSYGYYLPSQEVLDWIWDNGLIQYVGPDGQPKLVQWREPLIQARKAVGLK</sequence>
<comment type="caution">
    <text evidence="2">The sequence shown here is derived from an EMBL/GenBank/DDBJ whole genome shotgun (WGS) entry which is preliminary data.</text>
</comment>
<organism evidence="2 3">
    <name type="scientific">candidate division WOR-1 bacterium RIFOXYC2_FULL_41_25</name>
    <dbReference type="NCBI Taxonomy" id="1802586"/>
    <lineage>
        <taxon>Bacteria</taxon>
        <taxon>Bacillati</taxon>
        <taxon>Saganbacteria</taxon>
    </lineage>
</organism>
<dbReference type="EMBL" id="MEUI01000050">
    <property type="protein sequence ID" value="OGC32472.1"/>
    <property type="molecule type" value="Genomic_DNA"/>
</dbReference>
<gene>
    <name evidence="2" type="ORF">A2462_00200</name>
</gene>
<dbReference type="Proteomes" id="UP000177309">
    <property type="component" value="Unassembled WGS sequence"/>
</dbReference>
<reference evidence="2 3" key="1">
    <citation type="journal article" date="2016" name="Nat. Commun.">
        <title>Thousands of microbial genomes shed light on interconnected biogeochemical processes in an aquifer system.</title>
        <authorList>
            <person name="Anantharaman K."/>
            <person name="Brown C.T."/>
            <person name="Hug L.A."/>
            <person name="Sharon I."/>
            <person name="Castelle C.J."/>
            <person name="Probst A.J."/>
            <person name="Thomas B.C."/>
            <person name="Singh A."/>
            <person name="Wilkins M.J."/>
            <person name="Karaoz U."/>
            <person name="Brodie E.L."/>
            <person name="Williams K.H."/>
            <person name="Hubbard S.S."/>
            <person name="Banfield J.F."/>
        </authorList>
    </citation>
    <scope>NUCLEOTIDE SEQUENCE [LARGE SCALE GENOMIC DNA]</scope>
</reference>
<evidence type="ECO:0000313" key="3">
    <source>
        <dbReference type="Proteomes" id="UP000177309"/>
    </source>
</evidence>
<name>A0A1F4TIC5_UNCSA</name>
<feature type="compositionally biased region" description="Basic and acidic residues" evidence="1">
    <location>
        <begin position="3030"/>
        <end position="3040"/>
    </location>
</feature>